<feature type="compositionally biased region" description="Polar residues" evidence="2">
    <location>
        <begin position="406"/>
        <end position="420"/>
    </location>
</feature>
<dbReference type="SUPFAM" id="SSF54236">
    <property type="entry name" value="Ubiquitin-like"/>
    <property type="match status" value="1"/>
</dbReference>
<dbReference type="EMBL" id="JAGMVJ010000015">
    <property type="protein sequence ID" value="KAH7080829.1"/>
    <property type="molecule type" value="Genomic_DNA"/>
</dbReference>
<dbReference type="InterPro" id="IPR036249">
    <property type="entry name" value="Thioredoxin-like_sf"/>
</dbReference>
<gene>
    <name evidence="4" type="ORF">FB567DRAFT_531863</name>
</gene>
<dbReference type="SMART" id="SM00594">
    <property type="entry name" value="UAS"/>
    <property type="match status" value="1"/>
</dbReference>
<feature type="compositionally biased region" description="Polar residues" evidence="2">
    <location>
        <begin position="11"/>
        <end position="20"/>
    </location>
</feature>
<dbReference type="OrthoDB" id="1026733at2759"/>
<reference evidence="4" key="1">
    <citation type="journal article" date="2021" name="Nat. Commun.">
        <title>Genetic determinants of endophytism in the Arabidopsis root mycobiome.</title>
        <authorList>
            <person name="Mesny F."/>
            <person name="Miyauchi S."/>
            <person name="Thiergart T."/>
            <person name="Pickel B."/>
            <person name="Atanasova L."/>
            <person name="Karlsson M."/>
            <person name="Huettel B."/>
            <person name="Barry K.W."/>
            <person name="Haridas S."/>
            <person name="Chen C."/>
            <person name="Bauer D."/>
            <person name="Andreopoulos W."/>
            <person name="Pangilinan J."/>
            <person name="LaButti K."/>
            <person name="Riley R."/>
            <person name="Lipzen A."/>
            <person name="Clum A."/>
            <person name="Drula E."/>
            <person name="Henrissat B."/>
            <person name="Kohler A."/>
            <person name="Grigoriev I.V."/>
            <person name="Martin F.M."/>
            <person name="Hacquard S."/>
        </authorList>
    </citation>
    <scope>NUCLEOTIDE SEQUENCE</scope>
    <source>
        <strain evidence="4">MPI-SDFR-AT-0120</strain>
    </source>
</reference>
<feature type="region of interest" description="Disordered" evidence="2">
    <location>
        <begin position="400"/>
        <end position="455"/>
    </location>
</feature>
<dbReference type="SMART" id="SM00166">
    <property type="entry name" value="UBX"/>
    <property type="match status" value="1"/>
</dbReference>
<organism evidence="4 5">
    <name type="scientific">Paraphoma chrysanthemicola</name>
    <dbReference type="NCBI Taxonomy" id="798071"/>
    <lineage>
        <taxon>Eukaryota</taxon>
        <taxon>Fungi</taxon>
        <taxon>Dikarya</taxon>
        <taxon>Ascomycota</taxon>
        <taxon>Pezizomycotina</taxon>
        <taxon>Dothideomycetes</taxon>
        <taxon>Pleosporomycetidae</taxon>
        <taxon>Pleosporales</taxon>
        <taxon>Pleosporineae</taxon>
        <taxon>Phaeosphaeriaceae</taxon>
        <taxon>Paraphoma</taxon>
    </lineage>
</organism>
<dbReference type="Gene3D" id="3.10.20.90">
    <property type="entry name" value="Phosphatidylinositol 3-kinase Catalytic Subunit, Chain A, domain 1"/>
    <property type="match status" value="1"/>
</dbReference>
<sequence length="585" mass="65684">MSRGCRGLASPFQSVTGSSSKHIHHRRTARQPITTEPRILSGPGPTLILAPQLSRLSTPSQSPKFNSSLVTNMAEPNVDVAALTSDQQLALQQFTAVTDQDPAAAIPLLRRCEWNVQIAIARFFDGEPAEDPVAAAAAQAAPQDIRRQETLMNGFTSSPRSSTSSRRVRIEAAPRVVPQPESQVSTQAPLVLAIIFAPFSLVYSLLSKYFRFMGWMFPFIPRTWGRLTASNINRPTARQGAATGRRPLNPRDTAARFIREFEEEYGSHQLPFFESGYAQAFDLAKKNLQFLLVILISPEHDETTSFIRDTLLSPELVDFIRNPDNNIILWAGNVQDSEAYQVSNALNCTKFPFAGLIVHTPQVSSTAMGIATRIVGPTPPTQFIAKLRAAMAQHTEPLNRVRAQRQEQQATRNIRQQQDSAYERSLATDRERARKKKEEQERKAREEKEALEREQAAEQYAQNLQQWRKWRASSIPAEPSPNDKDIVRIAVKLPSEERVVRKFRADADIEELYAFVECYDVLGAQEAVSEPANFDHEYKFQLVSPMPREVYDVKTGGTIKARIGRSGNLIVERTDVAEDDEDEEE</sequence>
<dbReference type="GO" id="GO:0005783">
    <property type="term" value="C:endoplasmic reticulum"/>
    <property type="evidence" value="ECO:0007669"/>
    <property type="project" value="TreeGrafter"/>
</dbReference>
<feature type="compositionally biased region" description="Basic and acidic residues" evidence="2">
    <location>
        <begin position="426"/>
        <end position="455"/>
    </location>
</feature>
<keyword evidence="1" id="KW-0175">Coiled coil</keyword>
<evidence type="ECO:0000256" key="2">
    <source>
        <dbReference type="SAM" id="MobiDB-lite"/>
    </source>
</evidence>
<evidence type="ECO:0000256" key="1">
    <source>
        <dbReference type="ARBA" id="ARBA00023054"/>
    </source>
</evidence>
<proteinExistence type="predicted"/>
<dbReference type="GO" id="GO:0043130">
    <property type="term" value="F:ubiquitin binding"/>
    <property type="evidence" value="ECO:0007669"/>
    <property type="project" value="TreeGrafter"/>
</dbReference>
<dbReference type="Gene3D" id="1.10.8.10">
    <property type="entry name" value="DNA helicase RuvA subunit, C-terminal domain"/>
    <property type="match status" value="1"/>
</dbReference>
<dbReference type="CDD" id="cd01767">
    <property type="entry name" value="UBX"/>
    <property type="match status" value="1"/>
</dbReference>
<dbReference type="PANTHER" id="PTHR23322:SF1">
    <property type="entry name" value="FAS-ASSOCIATED FACTOR 2"/>
    <property type="match status" value="1"/>
</dbReference>
<evidence type="ECO:0000259" key="3">
    <source>
        <dbReference type="PROSITE" id="PS50033"/>
    </source>
</evidence>
<comment type="caution">
    <text evidence="4">The sequence shown here is derived from an EMBL/GenBank/DDBJ whole genome shotgun (WGS) entry which is preliminary data.</text>
</comment>
<dbReference type="AlphaFoldDB" id="A0A8K0R2J6"/>
<dbReference type="SUPFAM" id="SSF46934">
    <property type="entry name" value="UBA-like"/>
    <property type="match status" value="1"/>
</dbReference>
<dbReference type="Pfam" id="PF00789">
    <property type="entry name" value="UBX"/>
    <property type="match status" value="1"/>
</dbReference>
<dbReference type="InterPro" id="IPR001012">
    <property type="entry name" value="UBX_dom"/>
</dbReference>
<dbReference type="PROSITE" id="PS50033">
    <property type="entry name" value="UBX"/>
    <property type="match status" value="1"/>
</dbReference>
<keyword evidence="5" id="KW-1185">Reference proteome</keyword>
<dbReference type="PANTHER" id="PTHR23322">
    <property type="entry name" value="FAS-ASSOCIATED PROTEIN"/>
    <property type="match status" value="1"/>
</dbReference>
<dbReference type="InterPro" id="IPR029071">
    <property type="entry name" value="Ubiquitin-like_domsf"/>
</dbReference>
<name>A0A8K0R2J6_9PLEO</name>
<evidence type="ECO:0000313" key="5">
    <source>
        <dbReference type="Proteomes" id="UP000813461"/>
    </source>
</evidence>
<accession>A0A8K0R2J6</accession>
<dbReference type="InterPro" id="IPR050730">
    <property type="entry name" value="UBX_domain-protein"/>
</dbReference>
<dbReference type="GO" id="GO:0036503">
    <property type="term" value="P:ERAD pathway"/>
    <property type="evidence" value="ECO:0007669"/>
    <property type="project" value="TreeGrafter"/>
</dbReference>
<dbReference type="InterPro" id="IPR009060">
    <property type="entry name" value="UBA-like_sf"/>
</dbReference>
<protein>
    <recommendedName>
        <fullName evidence="3">UBX domain-containing protein</fullName>
    </recommendedName>
</protein>
<dbReference type="InterPro" id="IPR006577">
    <property type="entry name" value="UAS"/>
</dbReference>
<evidence type="ECO:0000313" key="4">
    <source>
        <dbReference type="EMBL" id="KAH7080829.1"/>
    </source>
</evidence>
<dbReference type="Proteomes" id="UP000813461">
    <property type="component" value="Unassembled WGS sequence"/>
</dbReference>
<dbReference type="CDD" id="cd14273">
    <property type="entry name" value="UBA_TAP-C_like"/>
    <property type="match status" value="1"/>
</dbReference>
<dbReference type="Gene3D" id="3.40.30.10">
    <property type="entry name" value="Glutaredoxin"/>
    <property type="match status" value="1"/>
</dbReference>
<feature type="region of interest" description="Disordered" evidence="2">
    <location>
        <begin position="1"/>
        <end position="31"/>
    </location>
</feature>
<feature type="domain" description="UBX" evidence="3">
    <location>
        <begin position="482"/>
        <end position="548"/>
    </location>
</feature>
<dbReference type="Pfam" id="PF14555">
    <property type="entry name" value="UBA_4"/>
    <property type="match status" value="1"/>
</dbReference>
<dbReference type="SUPFAM" id="SSF52833">
    <property type="entry name" value="Thioredoxin-like"/>
    <property type="match status" value="1"/>
</dbReference>